<dbReference type="PANTHER" id="PTHR12894">
    <property type="entry name" value="CNH DOMAIN CONTAINING"/>
    <property type="match status" value="1"/>
</dbReference>
<dbReference type="RefSeq" id="XP_037143352.1">
    <property type="nucleotide sequence ID" value="XM_037287457.1"/>
</dbReference>
<dbReference type="KEGG" id="zmk:HG535_0B06700"/>
<dbReference type="GO" id="GO:0006886">
    <property type="term" value="P:intracellular protein transport"/>
    <property type="evidence" value="ECO:0007669"/>
    <property type="project" value="UniProtKB-UniRule"/>
</dbReference>
<gene>
    <name evidence="6" type="ORF">HG535_0B06700</name>
</gene>
<keyword evidence="2" id="KW-0472">Membrane</keyword>
<dbReference type="Pfam" id="PF10366">
    <property type="entry name" value="Vps39_1"/>
    <property type="match status" value="1"/>
</dbReference>
<comment type="subcellular location">
    <subcellularLocation>
        <location evidence="1">Endomembrane system</location>
        <topology evidence="1">Peripheral membrane protein</topology>
    </subcellularLocation>
</comment>
<keyword evidence="7" id="KW-1185">Reference proteome</keyword>
<evidence type="ECO:0000256" key="3">
    <source>
        <dbReference type="ARBA" id="ARBA00038201"/>
    </source>
</evidence>
<dbReference type="PROSITE" id="PS50236">
    <property type="entry name" value="CHCR"/>
    <property type="match status" value="1"/>
</dbReference>
<comment type="similarity">
    <text evidence="3">Belongs to the VAM6/VPS39 family.</text>
</comment>
<organism evidence="6 7">
    <name type="scientific">Zygotorulaspora mrakii</name>
    <name type="common">Zygosaccharomyces mrakii</name>
    <dbReference type="NCBI Taxonomy" id="42260"/>
    <lineage>
        <taxon>Eukaryota</taxon>
        <taxon>Fungi</taxon>
        <taxon>Dikarya</taxon>
        <taxon>Ascomycota</taxon>
        <taxon>Saccharomycotina</taxon>
        <taxon>Saccharomycetes</taxon>
        <taxon>Saccharomycetales</taxon>
        <taxon>Saccharomycetaceae</taxon>
        <taxon>Zygotorulaspora</taxon>
    </lineage>
</organism>
<evidence type="ECO:0000259" key="5">
    <source>
        <dbReference type="Pfam" id="PF10366"/>
    </source>
</evidence>
<evidence type="ECO:0000256" key="4">
    <source>
        <dbReference type="PROSITE-ProRule" id="PRU01006"/>
    </source>
</evidence>
<dbReference type="AlphaFoldDB" id="A0A7H9AZV2"/>
<dbReference type="InterPro" id="IPR000547">
    <property type="entry name" value="Clathrin_H-chain/VPS_repeat"/>
</dbReference>
<dbReference type="GO" id="GO:0006914">
    <property type="term" value="P:autophagy"/>
    <property type="evidence" value="ECO:0007669"/>
    <property type="project" value="TreeGrafter"/>
</dbReference>
<dbReference type="GO" id="GO:0034058">
    <property type="term" value="P:endosomal vesicle fusion"/>
    <property type="evidence" value="ECO:0007669"/>
    <property type="project" value="TreeGrafter"/>
</dbReference>
<dbReference type="GeneID" id="59235286"/>
<accession>A0A7H9AZV2</accession>
<evidence type="ECO:0000313" key="7">
    <source>
        <dbReference type="Proteomes" id="UP000509704"/>
    </source>
</evidence>
<proteinExistence type="inferred from homology"/>
<evidence type="ECO:0000256" key="2">
    <source>
        <dbReference type="ARBA" id="ARBA00023136"/>
    </source>
</evidence>
<dbReference type="Proteomes" id="UP000509704">
    <property type="component" value="Chromosome 2"/>
</dbReference>
<evidence type="ECO:0000313" key="6">
    <source>
        <dbReference type="EMBL" id="QLG71624.1"/>
    </source>
</evidence>
<dbReference type="PANTHER" id="PTHR12894:SF49">
    <property type="entry name" value="VAM6_VPS39-LIKE PROTEIN"/>
    <property type="match status" value="1"/>
</dbReference>
<dbReference type="OrthoDB" id="5325112at2759"/>
<dbReference type="EMBL" id="CP058605">
    <property type="protein sequence ID" value="QLG71624.1"/>
    <property type="molecule type" value="Genomic_DNA"/>
</dbReference>
<reference evidence="6 7" key="1">
    <citation type="submission" date="2020-07" db="EMBL/GenBank/DDBJ databases">
        <title>The yeast mating-type switching endonuclease HO is a domesticated member of an unorthodox homing genetic element family.</title>
        <authorList>
            <person name="Coughlan A.Y."/>
            <person name="Lombardi L."/>
            <person name="Braun-Galleani S."/>
            <person name="Martos A.R."/>
            <person name="Galeote V."/>
            <person name="Bigey F."/>
            <person name="Dequin S."/>
            <person name="Byrne K.P."/>
            <person name="Wolfe K.H."/>
        </authorList>
    </citation>
    <scope>NUCLEOTIDE SEQUENCE [LARGE SCALE GENOMIC DNA]</scope>
    <source>
        <strain evidence="6 7">NRRL Y-6702</strain>
    </source>
</reference>
<dbReference type="GO" id="GO:0012505">
    <property type="term" value="C:endomembrane system"/>
    <property type="evidence" value="ECO:0007669"/>
    <property type="project" value="UniProtKB-SubCell"/>
</dbReference>
<dbReference type="InterPro" id="IPR019452">
    <property type="entry name" value="VPS39/TGF_beta_rcpt-assoc_1"/>
</dbReference>
<feature type="domain" description="Vacuolar sorting protein 39/Transforming growth factor beta receptor-associated" evidence="5">
    <location>
        <begin position="594"/>
        <end position="699"/>
    </location>
</feature>
<sequence length="1027" mass="119374">MLRTKLVDSIESKGIGTILHNPEAKKLLVSKRNGDVEVYSMENKKLKLFQTYPQLLQSSHTEETVIKGLYVSEELSTVFARCEKSLLLFNSTNLHKYDQIVDKRGIDNCWLFEVILPNEDDKMTYLVYSTKATSKLRMLVWEGRIYKKIVEATLGSEKEYVQSVESGQTGIILATNVGVYHWSYGESVLSRIDKIVKRKYPVDMVEALEDLKKISIDKEHASDLTSKTSHSVVSTSRVTKKSSILNFWKKQKGHNAEPLTKVRYTFTPSAEKHVMFDGITKNLFTFGLTERNLPYMEASNNSQFIEWNCEFFRMHYLPPNLLILSNKTTIRFVDYRIGFTFLQQDIPEGIQKVEVIGSCFFIVWTLKDQLKLFHYQVDDGSDDSFTDDESICGNIYDSDFYQLWRKVIFYDFFLNSPDALQLCESPDRQESLNLCALKLRDLTVLFCLAVFERFEHYMNLCAEQNSIDIRCIKLQEIIVKEIFEKFIKFWAPPQLVIAKTFPSNTSDLVWDMTGQKHNCLTSNGKTRGVYDIPSDLVRKWLLPYLVDIRRILKNMSKNETVAWKLSKRNIEVGLDFFLLNNHGSFEISHLLSLIDTVLFETYLQYFPSMIGPLLSVENMCDYDIVVEELRNRHKFQELVDFLSKRGKHEEALGFLTDLYIDAEGHDELREGIRLLVLNYLKNLSGEFLQIIFKYTEWLLQRFSPKDSILEEIFLNDSPLCANRDHLQIYEFIDALDSQISLEYLEFVISDLNSKNIRLHTLLIKCYFQDLDNKISRIKLRSVLESTSVYEPRTILRLLEEAANQISSSNTDQYIFVERLKVYPLQRLGSYEEAVNILFDELEDYDATSVFCEKVYSNDAEAGKSTLLHFFKKLIKSIQAGKNAMLALFLQEHSSKLNTVEIYDLLPDSVSLYELKEVLLQTVKSHFIKKDETRIKKNLLQVELINKGYELNKELAKYVIIEENYRCPICKKPFGTLTTDTTLLFDSDNRSFVVHYTCGRAFELKMQAKRSKDGMGANKRVRDFKSSE</sequence>
<dbReference type="InterPro" id="IPR032914">
    <property type="entry name" value="Vam6/VPS39/TRAP1"/>
</dbReference>
<feature type="repeat" description="CHCR" evidence="4">
    <location>
        <begin position="713"/>
        <end position="879"/>
    </location>
</feature>
<dbReference type="GO" id="GO:0000329">
    <property type="term" value="C:fungal-type vacuole membrane"/>
    <property type="evidence" value="ECO:0007669"/>
    <property type="project" value="TreeGrafter"/>
</dbReference>
<evidence type="ECO:0000256" key="1">
    <source>
        <dbReference type="ARBA" id="ARBA00004184"/>
    </source>
</evidence>
<protein>
    <recommendedName>
        <fullName evidence="5">Vacuolar sorting protein 39/Transforming growth factor beta receptor-associated domain-containing protein</fullName>
    </recommendedName>
</protein>
<name>A0A7H9AZV2_ZYGMR</name>